<sequence length="366" mass="41621">MLLRPSRPNSRTFLKEIIPLTVPEVVEFSSQDKMAFNPTIAVVAFQPQFNQFMTGMYSKCSYANIVPTADEFENLDFLRTSFGSDHHGPTSSDSVVKEIGKSVKIEDDKDNQAPSFFKNGEQHEKDVGIEKQSEIIVEEMQPLESIIPSREHDLTLMIYKPPPKTLVEYEISDTTILSTFSTPKKNVSNDKNAPVPRSTKPLNIYRSPCFTHFGSSSKGKKKFDYKEQKKFSFKGYHITGDSPVVKMEIFEESINDGLYKKHTKKDLATLDTSARTDETADIEMSLINTIKGLSTHTGQPWHMVNEVFIPINYDGAFHCVLAIIALKDRCIDVYDSMASSWERTQTSEIEKLIVMILTYLQYSNFF</sequence>
<proteinExistence type="inferred from homology"/>
<dbReference type="InterPro" id="IPR003653">
    <property type="entry name" value="Peptidase_C48_C"/>
</dbReference>
<dbReference type="Gene3D" id="3.40.395.10">
    <property type="entry name" value="Adenoviral Proteinase, Chain A"/>
    <property type="match status" value="1"/>
</dbReference>
<feature type="domain" description="Ubiquitin-like protease family profile" evidence="4">
    <location>
        <begin position="304"/>
        <end position="352"/>
    </location>
</feature>
<dbReference type="SUPFAM" id="SSF54001">
    <property type="entry name" value="Cysteine proteinases"/>
    <property type="match status" value="1"/>
</dbReference>
<evidence type="ECO:0000259" key="4">
    <source>
        <dbReference type="Pfam" id="PF02902"/>
    </source>
</evidence>
<reference evidence="6" key="2">
    <citation type="journal article" date="2017" name="J. Anim. Genet.">
        <title>Multiple reference genome sequences of hot pepper reveal the massive evolution of plant disease resistance genes by retroduplication.</title>
        <authorList>
            <person name="Kim S."/>
            <person name="Park J."/>
            <person name="Yeom S.-I."/>
            <person name="Kim Y.-M."/>
            <person name="Seo E."/>
            <person name="Kim K.-T."/>
            <person name="Kim M.-S."/>
            <person name="Lee J.M."/>
            <person name="Cheong K."/>
            <person name="Shin H.-S."/>
            <person name="Kim S.-B."/>
            <person name="Han K."/>
            <person name="Lee J."/>
            <person name="Park M."/>
            <person name="Lee H.-A."/>
            <person name="Lee H.-Y."/>
            <person name="Lee Y."/>
            <person name="Oh S."/>
            <person name="Lee J.H."/>
            <person name="Choi E."/>
            <person name="Choi E."/>
            <person name="Lee S.E."/>
            <person name="Jeon J."/>
            <person name="Kim H."/>
            <person name="Choi G."/>
            <person name="Song H."/>
            <person name="Lee J."/>
            <person name="Lee S.-C."/>
            <person name="Kwon J.-K."/>
            <person name="Lee H.-Y."/>
            <person name="Koo N."/>
            <person name="Hong Y."/>
            <person name="Kim R.W."/>
            <person name="Kang W.-H."/>
            <person name="Huh J.H."/>
            <person name="Kang B.-C."/>
            <person name="Yang T.-J."/>
            <person name="Lee Y.-H."/>
            <person name="Bennetzen J.L."/>
            <person name="Choi D."/>
        </authorList>
    </citation>
    <scope>NUCLEOTIDE SEQUENCE [LARGE SCALE GENOMIC DNA]</scope>
    <source>
        <strain evidence="6">cv. PBC81</strain>
    </source>
</reference>
<name>A0A2G2WSG3_CAPBA</name>
<evidence type="ECO:0000256" key="1">
    <source>
        <dbReference type="ARBA" id="ARBA00005234"/>
    </source>
</evidence>
<evidence type="ECO:0000313" key="5">
    <source>
        <dbReference type="EMBL" id="PHT48110.1"/>
    </source>
</evidence>
<comment type="caution">
    <text evidence="5">The sequence shown here is derived from an EMBL/GenBank/DDBJ whole genome shotgun (WGS) entry which is preliminary data.</text>
</comment>
<dbReference type="Pfam" id="PF02902">
    <property type="entry name" value="Peptidase_C48"/>
    <property type="match status" value="1"/>
</dbReference>
<dbReference type="PANTHER" id="PTHR31470:SF46">
    <property type="entry name" value="ULP1 PROTEASE FAMILY, C-TERMINAL CATALYTIC DOMAIN CONTAINING PROTEIN"/>
    <property type="match status" value="1"/>
</dbReference>
<dbReference type="EMBL" id="MLFT02000005">
    <property type="protein sequence ID" value="PHT48110.1"/>
    <property type="molecule type" value="Genomic_DNA"/>
</dbReference>
<dbReference type="AlphaFoldDB" id="A0A2G2WSG3"/>
<dbReference type="OrthoDB" id="1291327at2759"/>
<evidence type="ECO:0000313" key="6">
    <source>
        <dbReference type="Proteomes" id="UP000224567"/>
    </source>
</evidence>
<keyword evidence="3" id="KW-0378">Hydrolase</keyword>
<dbReference type="InterPro" id="IPR038765">
    <property type="entry name" value="Papain-like_cys_pep_sf"/>
</dbReference>
<organism evidence="5 6">
    <name type="scientific">Capsicum baccatum</name>
    <name type="common">Peruvian pepper</name>
    <dbReference type="NCBI Taxonomy" id="33114"/>
    <lineage>
        <taxon>Eukaryota</taxon>
        <taxon>Viridiplantae</taxon>
        <taxon>Streptophyta</taxon>
        <taxon>Embryophyta</taxon>
        <taxon>Tracheophyta</taxon>
        <taxon>Spermatophyta</taxon>
        <taxon>Magnoliopsida</taxon>
        <taxon>eudicotyledons</taxon>
        <taxon>Gunneridae</taxon>
        <taxon>Pentapetalae</taxon>
        <taxon>asterids</taxon>
        <taxon>lamiids</taxon>
        <taxon>Solanales</taxon>
        <taxon>Solanaceae</taxon>
        <taxon>Solanoideae</taxon>
        <taxon>Capsiceae</taxon>
        <taxon>Capsicum</taxon>
    </lineage>
</organism>
<protein>
    <recommendedName>
        <fullName evidence="4">Ubiquitin-like protease family profile domain-containing protein</fullName>
    </recommendedName>
</protein>
<dbReference type="GO" id="GO:0006508">
    <property type="term" value="P:proteolysis"/>
    <property type="evidence" value="ECO:0007669"/>
    <property type="project" value="UniProtKB-KW"/>
</dbReference>
<keyword evidence="2" id="KW-0645">Protease</keyword>
<comment type="similarity">
    <text evidence="1">Belongs to the peptidase C48 family.</text>
</comment>
<dbReference type="GO" id="GO:0008234">
    <property type="term" value="F:cysteine-type peptidase activity"/>
    <property type="evidence" value="ECO:0007669"/>
    <property type="project" value="InterPro"/>
</dbReference>
<accession>A0A2G2WSG3</accession>
<dbReference type="Proteomes" id="UP000224567">
    <property type="component" value="Unassembled WGS sequence"/>
</dbReference>
<reference evidence="5 6" key="1">
    <citation type="journal article" date="2017" name="Genome Biol.">
        <title>New reference genome sequences of hot pepper reveal the massive evolution of plant disease-resistance genes by retroduplication.</title>
        <authorList>
            <person name="Kim S."/>
            <person name="Park J."/>
            <person name="Yeom S.I."/>
            <person name="Kim Y.M."/>
            <person name="Seo E."/>
            <person name="Kim K.T."/>
            <person name="Kim M.S."/>
            <person name="Lee J.M."/>
            <person name="Cheong K."/>
            <person name="Shin H.S."/>
            <person name="Kim S.B."/>
            <person name="Han K."/>
            <person name="Lee J."/>
            <person name="Park M."/>
            <person name="Lee H.A."/>
            <person name="Lee H.Y."/>
            <person name="Lee Y."/>
            <person name="Oh S."/>
            <person name="Lee J.H."/>
            <person name="Choi E."/>
            <person name="Choi E."/>
            <person name="Lee S.E."/>
            <person name="Jeon J."/>
            <person name="Kim H."/>
            <person name="Choi G."/>
            <person name="Song H."/>
            <person name="Lee J."/>
            <person name="Lee S.C."/>
            <person name="Kwon J.K."/>
            <person name="Lee H.Y."/>
            <person name="Koo N."/>
            <person name="Hong Y."/>
            <person name="Kim R.W."/>
            <person name="Kang W.H."/>
            <person name="Huh J.H."/>
            <person name="Kang B.C."/>
            <person name="Yang T.J."/>
            <person name="Lee Y.H."/>
            <person name="Bennetzen J.L."/>
            <person name="Choi D."/>
        </authorList>
    </citation>
    <scope>NUCLEOTIDE SEQUENCE [LARGE SCALE GENOMIC DNA]</scope>
    <source>
        <strain evidence="6">cv. PBC81</strain>
    </source>
</reference>
<gene>
    <name evidence="5" type="ORF">CQW23_12318</name>
</gene>
<evidence type="ECO:0000256" key="3">
    <source>
        <dbReference type="ARBA" id="ARBA00022801"/>
    </source>
</evidence>
<dbReference type="PANTHER" id="PTHR31470">
    <property type="entry name" value="CYSTEINE PROTEINASES SUPERFAMILY PROTEIN-RELATED-RELATED"/>
    <property type="match status" value="1"/>
</dbReference>
<evidence type="ECO:0000256" key="2">
    <source>
        <dbReference type="ARBA" id="ARBA00022670"/>
    </source>
</evidence>
<keyword evidence="6" id="KW-1185">Reference proteome</keyword>